<dbReference type="InterPro" id="IPR045139">
    <property type="entry name" value="Aladin"/>
</dbReference>
<dbReference type="GO" id="GO:0005643">
    <property type="term" value="C:nuclear pore"/>
    <property type="evidence" value="ECO:0007669"/>
    <property type="project" value="TreeGrafter"/>
</dbReference>
<dbReference type="PANTHER" id="PTHR14494">
    <property type="entry name" value="ALADIN/ADRACALIN/AAAS"/>
    <property type="match status" value="1"/>
</dbReference>
<dbReference type="InterPro" id="IPR057403">
    <property type="entry name" value="Beta-prop_Aladin"/>
</dbReference>
<sequence length="392" mass="43894">MQEVASSTPLYPSIPFEPVDSVAADYAYTPPVSSGFFETTRSSVVKFCTESWEQRRPAIEATPAYQKAKDIYSYVHDNYLKTPEMIFEHPLFNNESSIQCMAWHPHLEILAVAHKDNNVYVYEKKDGAPWACQVLSHEKMERITCISWKKRASGTLAVGCQEGVCVWTIQRTDYSDSKPKYHPKAMMRYLQLTGQSYISSLAWDPTPASQLLAVVSAVTNTVVVYDMLLDRAIPLKRYGKGNILLRWSPNGEWLFEGGSAGLSRMWDTSDWSSQQIKNPPGLWIQAACWSPDNQTLVYSMCGKCDVHVLILSGKTIKQSIKEEKALSTPLSTAETASGISVPVGGVIRDMTLDERSGMRLAIAYEKSPLIGLYSINNGSPFDLQKNPMFFPM</sequence>
<dbReference type="Pfam" id="PF25460">
    <property type="entry name" value="Beta-prop_Aladin"/>
    <property type="match status" value="1"/>
</dbReference>
<dbReference type="InterPro" id="IPR001680">
    <property type="entry name" value="WD40_rpt"/>
</dbReference>
<accession>A0A8H7QS31</accession>
<dbReference type="InterPro" id="IPR015943">
    <property type="entry name" value="WD40/YVTN_repeat-like_dom_sf"/>
</dbReference>
<protein>
    <recommendedName>
        <fullName evidence="1">Aladin seven-bladed propeller domain-containing protein</fullName>
    </recommendedName>
</protein>
<dbReference type="Gene3D" id="2.130.10.10">
    <property type="entry name" value="YVTN repeat-like/Quinoprotein amine dehydrogenase"/>
    <property type="match status" value="2"/>
</dbReference>
<evidence type="ECO:0000313" key="3">
    <source>
        <dbReference type="Proteomes" id="UP000603453"/>
    </source>
</evidence>
<dbReference type="SMART" id="SM00320">
    <property type="entry name" value="WD40"/>
    <property type="match status" value="3"/>
</dbReference>
<organism evidence="2 3">
    <name type="scientific">Mucor saturninus</name>
    <dbReference type="NCBI Taxonomy" id="64648"/>
    <lineage>
        <taxon>Eukaryota</taxon>
        <taxon>Fungi</taxon>
        <taxon>Fungi incertae sedis</taxon>
        <taxon>Mucoromycota</taxon>
        <taxon>Mucoromycotina</taxon>
        <taxon>Mucoromycetes</taxon>
        <taxon>Mucorales</taxon>
        <taxon>Mucorineae</taxon>
        <taxon>Mucoraceae</taxon>
        <taxon>Mucor</taxon>
    </lineage>
</organism>
<dbReference type="OrthoDB" id="10251741at2759"/>
<dbReference type="Proteomes" id="UP000603453">
    <property type="component" value="Unassembled WGS sequence"/>
</dbReference>
<dbReference type="SUPFAM" id="SSF50978">
    <property type="entry name" value="WD40 repeat-like"/>
    <property type="match status" value="1"/>
</dbReference>
<dbReference type="AlphaFoldDB" id="A0A8H7QS31"/>
<comment type="caution">
    <text evidence="2">The sequence shown here is derived from an EMBL/GenBank/DDBJ whole genome shotgun (WGS) entry which is preliminary data.</text>
</comment>
<evidence type="ECO:0000259" key="1">
    <source>
        <dbReference type="Pfam" id="PF25460"/>
    </source>
</evidence>
<dbReference type="EMBL" id="JAEPRD010000140">
    <property type="protein sequence ID" value="KAG2196770.1"/>
    <property type="molecule type" value="Genomic_DNA"/>
</dbReference>
<dbReference type="InterPro" id="IPR036322">
    <property type="entry name" value="WD40_repeat_dom_sf"/>
</dbReference>
<reference evidence="2" key="1">
    <citation type="submission" date="2020-12" db="EMBL/GenBank/DDBJ databases">
        <title>Metabolic potential, ecology and presence of endohyphal bacteria is reflected in genomic diversity of Mucoromycotina.</title>
        <authorList>
            <person name="Muszewska A."/>
            <person name="Okrasinska A."/>
            <person name="Steczkiewicz K."/>
            <person name="Drgas O."/>
            <person name="Orlowska M."/>
            <person name="Perlinska-Lenart U."/>
            <person name="Aleksandrzak-Piekarczyk T."/>
            <person name="Szatraj K."/>
            <person name="Zielenkiewicz U."/>
            <person name="Pilsyk S."/>
            <person name="Malc E."/>
            <person name="Mieczkowski P."/>
            <person name="Kruszewska J.S."/>
            <person name="Biernat P."/>
            <person name="Pawlowska J."/>
        </authorList>
    </citation>
    <scope>NUCLEOTIDE SEQUENCE</scope>
    <source>
        <strain evidence="2">WA0000017839</strain>
    </source>
</reference>
<feature type="domain" description="Aladin seven-bladed propeller" evidence="1">
    <location>
        <begin position="94"/>
        <end position="382"/>
    </location>
</feature>
<gene>
    <name evidence="2" type="ORF">INT47_009661</name>
</gene>
<dbReference type="PANTHER" id="PTHR14494:SF0">
    <property type="entry name" value="ALADIN"/>
    <property type="match status" value="1"/>
</dbReference>
<keyword evidence="3" id="KW-1185">Reference proteome</keyword>
<evidence type="ECO:0000313" key="2">
    <source>
        <dbReference type="EMBL" id="KAG2196770.1"/>
    </source>
</evidence>
<proteinExistence type="predicted"/>
<name>A0A8H7QS31_9FUNG</name>
<dbReference type="GO" id="GO:0006913">
    <property type="term" value="P:nucleocytoplasmic transport"/>
    <property type="evidence" value="ECO:0007669"/>
    <property type="project" value="TreeGrafter"/>
</dbReference>